<dbReference type="GO" id="GO:0015074">
    <property type="term" value="P:DNA integration"/>
    <property type="evidence" value="ECO:0007669"/>
    <property type="project" value="InterPro"/>
</dbReference>
<dbReference type="AlphaFoldDB" id="A0A2P4XGQ6"/>
<dbReference type="PANTHER" id="PTHR37984">
    <property type="entry name" value="PROTEIN CBG26694"/>
    <property type="match status" value="1"/>
</dbReference>
<dbReference type="InterPro" id="IPR036397">
    <property type="entry name" value="RNaseH_sf"/>
</dbReference>
<reference evidence="2 3" key="1">
    <citation type="journal article" date="2017" name="Genome Biol. Evol.">
        <title>Phytophthora megakarya and P. palmivora, closely related causal agents of cacao black pod rot, underwent increases in genome sizes and gene numbers by different mechanisms.</title>
        <authorList>
            <person name="Ali S.S."/>
            <person name="Shao J."/>
            <person name="Lary D.J."/>
            <person name="Kronmiller B."/>
            <person name="Shen D."/>
            <person name="Strem M.D."/>
            <person name="Amoako-Attah I."/>
            <person name="Akrofi A.Y."/>
            <person name="Begoude B.A."/>
            <person name="Ten Hoopen G.M."/>
            <person name="Coulibaly K."/>
            <person name="Kebe B.I."/>
            <person name="Melnick R.L."/>
            <person name="Guiltinan M.J."/>
            <person name="Tyler B.M."/>
            <person name="Meinhardt L.W."/>
            <person name="Bailey B.A."/>
        </authorList>
    </citation>
    <scope>NUCLEOTIDE SEQUENCE [LARGE SCALE GENOMIC DNA]</scope>
    <source>
        <strain evidence="3">sbr112.9</strain>
    </source>
</reference>
<dbReference type="GO" id="GO:0003676">
    <property type="term" value="F:nucleic acid binding"/>
    <property type="evidence" value="ECO:0007669"/>
    <property type="project" value="InterPro"/>
</dbReference>
<keyword evidence="3" id="KW-1185">Reference proteome</keyword>
<dbReference type="SUPFAM" id="SSF53098">
    <property type="entry name" value="Ribonuclease H-like"/>
    <property type="match status" value="1"/>
</dbReference>
<dbReference type="Gene3D" id="3.30.420.10">
    <property type="entry name" value="Ribonuclease H-like superfamily/Ribonuclease H"/>
    <property type="match status" value="1"/>
</dbReference>
<name>A0A2P4XGQ6_9STRA</name>
<comment type="caution">
    <text evidence="2">The sequence shown here is derived from an EMBL/GenBank/DDBJ whole genome shotgun (WGS) entry which is preliminary data.</text>
</comment>
<gene>
    <name evidence="2" type="ORF">PHPALM_19700</name>
</gene>
<evidence type="ECO:0000313" key="3">
    <source>
        <dbReference type="Proteomes" id="UP000237271"/>
    </source>
</evidence>
<dbReference type="PANTHER" id="PTHR37984:SF5">
    <property type="entry name" value="PROTEIN NYNRIN-LIKE"/>
    <property type="match status" value="1"/>
</dbReference>
<organism evidence="2 3">
    <name type="scientific">Phytophthora palmivora</name>
    <dbReference type="NCBI Taxonomy" id="4796"/>
    <lineage>
        <taxon>Eukaryota</taxon>
        <taxon>Sar</taxon>
        <taxon>Stramenopiles</taxon>
        <taxon>Oomycota</taxon>
        <taxon>Peronosporomycetes</taxon>
        <taxon>Peronosporales</taxon>
        <taxon>Peronosporaceae</taxon>
        <taxon>Phytophthora</taxon>
    </lineage>
</organism>
<feature type="domain" description="Integrase catalytic" evidence="1">
    <location>
        <begin position="13"/>
        <end position="185"/>
    </location>
</feature>
<dbReference type="Proteomes" id="UP000237271">
    <property type="component" value="Unassembled WGS sequence"/>
</dbReference>
<dbReference type="EMBL" id="NCKW01011057">
    <property type="protein sequence ID" value="POM64732.1"/>
    <property type="molecule type" value="Genomic_DNA"/>
</dbReference>
<dbReference type="OrthoDB" id="2273864at2759"/>
<evidence type="ECO:0000259" key="1">
    <source>
        <dbReference type="PROSITE" id="PS50994"/>
    </source>
</evidence>
<dbReference type="InterPro" id="IPR001584">
    <property type="entry name" value="Integrase_cat-core"/>
</dbReference>
<sequence>MSEGEAFGPRLGSATEPTCASGLLPMSLDFVFGLPSDDKGNTRILVFVCRLSKMHYLAPIRDKVTGNRLHNYSVFRYHVLPETIVSDRAPRFTGAFWDTLSQTFGTKLTMSTADHPPTDGQTERVNRVLEDTIRCIYAEVPWSWSNQLSMLRLHSTMRHTHQRDLPVLFEWELAPTPPSAANYSERQLMPPSRARDAMGFAQQKRKEYSDKKSRGNLNVFYVGDLVLLNTKNLPQKVVSSFGSNKLKHLFIGSWPKMAPCGLT</sequence>
<dbReference type="InterPro" id="IPR050951">
    <property type="entry name" value="Retrovirus_Pol_polyprotein"/>
</dbReference>
<evidence type="ECO:0000313" key="2">
    <source>
        <dbReference type="EMBL" id="POM64732.1"/>
    </source>
</evidence>
<proteinExistence type="predicted"/>
<protein>
    <submittedName>
        <fullName evidence="2">Pol protein</fullName>
    </submittedName>
</protein>
<dbReference type="InterPro" id="IPR012337">
    <property type="entry name" value="RNaseH-like_sf"/>
</dbReference>
<dbReference type="PROSITE" id="PS50994">
    <property type="entry name" value="INTEGRASE"/>
    <property type="match status" value="1"/>
</dbReference>
<accession>A0A2P4XGQ6</accession>